<name>A0ABD0LST2_9CAEN</name>
<keyword evidence="2" id="KW-0472">Membrane</keyword>
<feature type="transmembrane region" description="Helical" evidence="2">
    <location>
        <begin position="34"/>
        <end position="56"/>
    </location>
</feature>
<evidence type="ECO:0000256" key="2">
    <source>
        <dbReference type="SAM" id="Phobius"/>
    </source>
</evidence>
<feature type="transmembrane region" description="Helical" evidence="2">
    <location>
        <begin position="12"/>
        <end position="28"/>
    </location>
</feature>
<keyword evidence="2" id="KW-1133">Transmembrane helix</keyword>
<reference evidence="3 4" key="1">
    <citation type="journal article" date="2023" name="Sci. Data">
        <title>Genome assembly of the Korean intertidal mud-creeper Batillaria attramentaria.</title>
        <authorList>
            <person name="Patra A.K."/>
            <person name="Ho P.T."/>
            <person name="Jun S."/>
            <person name="Lee S.J."/>
            <person name="Kim Y."/>
            <person name="Won Y.J."/>
        </authorList>
    </citation>
    <scope>NUCLEOTIDE SEQUENCE [LARGE SCALE GENOMIC DNA]</scope>
    <source>
        <strain evidence="3">Wonlab-2016</strain>
    </source>
</reference>
<evidence type="ECO:0000256" key="1">
    <source>
        <dbReference type="ARBA" id="ARBA00009024"/>
    </source>
</evidence>
<accession>A0ABD0LST2</accession>
<keyword evidence="2" id="KW-0812">Transmembrane</keyword>
<keyword evidence="4" id="KW-1185">Reference proteome</keyword>
<sequence>MWKHGLCGCFDNFGVCIITYFLPCYTFGKNAEAVGESCCLCGLLYFVPLANLFAIVSVRGRIRESSGIPGDCCSDLLTHMFCHFCALVQEAQEVETPSERVVIIRS</sequence>
<dbReference type="Proteomes" id="UP001519460">
    <property type="component" value="Unassembled WGS sequence"/>
</dbReference>
<proteinExistence type="inferred from homology"/>
<dbReference type="InterPro" id="IPR006461">
    <property type="entry name" value="PLAC_motif_containing"/>
</dbReference>
<protein>
    <submittedName>
        <fullName evidence="3">Uncharacterized protein</fullName>
    </submittedName>
</protein>
<evidence type="ECO:0000313" key="4">
    <source>
        <dbReference type="Proteomes" id="UP001519460"/>
    </source>
</evidence>
<comment type="similarity">
    <text evidence="1">Belongs to the cornifelin family.</text>
</comment>
<organism evidence="3 4">
    <name type="scientific">Batillaria attramentaria</name>
    <dbReference type="NCBI Taxonomy" id="370345"/>
    <lineage>
        <taxon>Eukaryota</taxon>
        <taxon>Metazoa</taxon>
        <taxon>Spiralia</taxon>
        <taxon>Lophotrochozoa</taxon>
        <taxon>Mollusca</taxon>
        <taxon>Gastropoda</taxon>
        <taxon>Caenogastropoda</taxon>
        <taxon>Sorbeoconcha</taxon>
        <taxon>Cerithioidea</taxon>
        <taxon>Batillariidae</taxon>
        <taxon>Batillaria</taxon>
    </lineage>
</organism>
<dbReference type="NCBIfam" id="TIGR01571">
    <property type="entry name" value="A_thal_Cys_rich"/>
    <property type="match status" value="1"/>
</dbReference>
<comment type="caution">
    <text evidence="3">The sequence shown here is derived from an EMBL/GenBank/DDBJ whole genome shotgun (WGS) entry which is preliminary data.</text>
</comment>
<dbReference type="Pfam" id="PF04749">
    <property type="entry name" value="PLAC8"/>
    <property type="match status" value="1"/>
</dbReference>
<dbReference type="EMBL" id="JACVVK020000027">
    <property type="protein sequence ID" value="KAK7502143.1"/>
    <property type="molecule type" value="Genomic_DNA"/>
</dbReference>
<dbReference type="AlphaFoldDB" id="A0ABD0LST2"/>
<dbReference type="PANTHER" id="PTHR15907">
    <property type="entry name" value="DUF614 FAMILY PROTEIN-RELATED"/>
    <property type="match status" value="1"/>
</dbReference>
<evidence type="ECO:0000313" key="3">
    <source>
        <dbReference type="EMBL" id="KAK7502143.1"/>
    </source>
</evidence>
<gene>
    <name evidence="3" type="ORF">BaRGS_00006507</name>
</gene>